<dbReference type="EMBL" id="WJJP01000169">
    <property type="protein sequence ID" value="MBD3323988.1"/>
    <property type="molecule type" value="Genomic_DNA"/>
</dbReference>
<protein>
    <submittedName>
        <fullName evidence="1">Uncharacterized protein</fullName>
    </submittedName>
</protein>
<comment type="caution">
    <text evidence="1">The sequence shown here is derived from an EMBL/GenBank/DDBJ whole genome shotgun (WGS) entry which is preliminary data.</text>
</comment>
<gene>
    <name evidence="1" type="ORF">GF339_05350</name>
</gene>
<dbReference type="AlphaFoldDB" id="A0A9D5JTJ9"/>
<proteinExistence type="predicted"/>
<accession>A0A9D5JTJ9</accession>
<name>A0A9D5JTJ9_9BACT</name>
<organism evidence="1 2">
    <name type="scientific">candidate division KSB3 bacterium</name>
    <dbReference type="NCBI Taxonomy" id="2044937"/>
    <lineage>
        <taxon>Bacteria</taxon>
        <taxon>candidate division KSB3</taxon>
    </lineage>
</organism>
<reference evidence="1" key="1">
    <citation type="submission" date="2019-11" db="EMBL/GenBank/DDBJ databases">
        <title>Microbial mats filling the niche in hypersaline microbial mats.</title>
        <authorList>
            <person name="Wong H.L."/>
            <person name="Macleod F.I."/>
            <person name="White R.A. III"/>
            <person name="Burns B.P."/>
        </authorList>
    </citation>
    <scope>NUCLEOTIDE SEQUENCE</scope>
    <source>
        <strain evidence="1">Rbin_158</strain>
    </source>
</reference>
<sequence>MSSRLLTTVMQHDDKNVQKITATMKNSSTNALLTVIDDFLPLMLMETNLRYGNFHLVKMGLFLRKYAQEQYFSRPTIFLLIRLLSLEMLNRQWMPVQAKLLGRGSYEDAPCTLEEMFHALEHHNVHNALYYGVRLLKNQPEACLHSLFLTGAASIPDTLGHSISCFFPVAEDLLFTPHKDTNTALLSYLMYVSRFDISPKTWQEVKAQSKPLTQLETPSDLLKRAASGAGIVNLHHMITFYILTAWEEAAFNPERRVPYFLLIDWMAGKEIDQEREIAVAEMSPPPKLPEDYEAFEKRFSLEHLDDTLASVFALLDQFPDRTIDWLFRKYASLYDPETWNPHYYTSLYAALQLYLGEQLSDKVACRMAVDQALRYFADGLASPQ</sequence>
<dbReference type="Proteomes" id="UP000649604">
    <property type="component" value="Unassembled WGS sequence"/>
</dbReference>
<evidence type="ECO:0000313" key="2">
    <source>
        <dbReference type="Proteomes" id="UP000649604"/>
    </source>
</evidence>
<evidence type="ECO:0000313" key="1">
    <source>
        <dbReference type="EMBL" id="MBD3323988.1"/>
    </source>
</evidence>